<name>A0A484LU10_9ASTE</name>
<dbReference type="EMBL" id="OOIL02002010">
    <property type="protein sequence ID" value="VFQ79767.1"/>
    <property type="molecule type" value="Genomic_DNA"/>
</dbReference>
<organism evidence="3 4">
    <name type="scientific">Cuscuta campestris</name>
    <dbReference type="NCBI Taxonomy" id="132261"/>
    <lineage>
        <taxon>Eukaryota</taxon>
        <taxon>Viridiplantae</taxon>
        <taxon>Streptophyta</taxon>
        <taxon>Embryophyta</taxon>
        <taxon>Tracheophyta</taxon>
        <taxon>Spermatophyta</taxon>
        <taxon>Magnoliopsida</taxon>
        <taxon>eudicotyledons</taxon>
        <taxon>Gunneridae</taxon>
        <taxon>Pentapetalae</taxon>
        <taxon>asterids</taxon>
        <taxon>lamiids</taxon>
        <taxon>Solanales</taxon>
        <taxon>Convolvulaceae</taxon>
        <taxon>Cuscuteae</taxon>
        <taxon>Cuscuta</taxon>
        <taxon>Cuscuta subgen. Grammica</taxon>
        <taxon>Cuscuta sect. Cleistogrammica</taxon>
    </lineage>
</organism>
<gene>
    <name evidence="3" type="ORF">CCAM_LOCUS21543</name>
</gene>
<dbReference type="SUPFAM" id="SSF54695">
    <property type="entry name" value="POZ domain"/>
    <property type="match status" value="1"/>
</dbReference>
<evidence type="ECO:0000256" key="1">
    <source>
        <dbReference type="ARBA" id="ARBA00004906"/>
    </source>
</evidence>
<feature type="domain" description="BTB" evidence="2">
    <location>
        <begin position="78"/>
        <end position="162"/>
    </location>
</feature>
<dbReference type="InterPro" id="IPR011333">
    <property type="entry name" value="SKP1/BTB/POZ_sf"/>
</dbReference>
<comment type="pathway">
    <text evidence="1">Protein modification; protein ubiquitination.</text>
</comment>
<dbReference type="Gene3D" id="3.30.710.10">
    <property type="entry name" value="Potassium Channel Kv1.1, Chain A"/>
    <property type="match status" value="1"/>
</dbReference>
<keyword evidence="4" id="KW-1185">Reference proteome</keyword>
<evidence type="ECO:0000313" key="4">
    <source>
        <dbReference type="Proteomes" id="UP000595140"/>
    </source>
</evidence>
<reference evidence="3 4" key="1">
    <citation type="submission" date="2018-04" db="EMBL/GenBank/DDBJ databases">
        <authorList>
            <person name="Vogel A."/>
        </authorList>
    </citation>
    <scope>NUCLEOTIDE SEQUENCE [LARGE SCALE GENOMIC DNA]</scope>
</reference>
<dbReference type="InterPro" id="IPR000210">
    <property type="entry name" value="BTB/POZ_dom"/>
</dbReference>
<accession>A0A484LU10</accession>
<sequence length="194" mass="21832">MSGTGSIPFTPKGPKQVFTRILLRSMTPDGDIADGEFVLLICAEPDQTNTEGDGREIIISTDTIVDWDTASILTHQIVKIKANRQRLIEQSSYFRCLLNGSFSEACFDCVSINWNTELFLNVLKFMCGYPLDITPESFVPFCEAALFFGVDCLLSKCQNWLKNVTSYKRILLPQIQLSDVIIIWKYGIENACVL</sequence>
<dbReference type="Proteomes" id="UP000595140">
    <property type="component" value="Unassembled WGS sequence"/>
</dbReference>
<dbReference type="CDD" id="cd18186">
    <property type="entry name" value="BTB_POZ_ZBTB_KLHL-like"/>
    <property type="match status" value="1"/>
</dbReference>
<dbReference type="Pfam" id="PF00651">
    <property type="entry name" value="BTB"/>
    <property type="match status" value="1"/>
</dbReference>
<evidence type="ECO:0000313" key="3">
    <source>
        <dbReference type="EMBL" id="VFQ79767.1"/>
    </source>
</evidence>
<evidence type="ECO:0000259" key="2">
    <source>
        <dbReference type="Pfam" id="PF00651"/>
    </source>
</evidence>
<dbReference type="OrthoDB" id="775260at2759"/>
<protein>
    <recommendedName>
        <fullName evidence="2">BTB domain-containing protein</fullName>
    </recommendedName>
</protein>
<dbReference type="AlphaFoldDB" id="A0A484LU10"/>
<proteinExistence type="predicted"/>